<evidence type="ECO:0000313" key="3">
    <source>
        <dbReference type="EMBL" id="PRY38097.1"/>
    </source>
</evidence>
<name>A0A2T0SXF3_9PSEU</name>
<proteinExistence type="predicted"/>
<protein>
    <recommendedName>
        <fullName evidence="5">Secreted protein</fullName>
    </recommendedName>
</protein>
<dbReference type="Proteomes" id="UP000239494">
    <property type="component" value="Unassembled WGS sequence"/>
</dbReference>
<reference evidence="3 4" key="1">
    <citation type="submission" date="2018-03" db="EMBL/GenBank/DDBJ databases">
        <title>Genomic Encyclopedia of Archaeal and Bacterial Type Strains, Phase II (KMG-II): from individual species to whole genera.</title>
        <authorList>
            <person name="Goeker M."/>
        </authorList>
    </citation>
    <scope>NUCLEOTIDE SEQUENCE [LARGE SCALE GENOMIC DNA]</scope>
    <source>
        <strain evidence="3 4">DSM 44720</strain>
    </source>
</reference>
<evidence type="ECO:0000256" key="2">
    <source>
        <dbReference type="SAM" id="Phobius"/>
    </source>
</evidence>
<dbReference type="RefSeq" id="WP_106191114.1">
    <property type="nucleotide sequence ID" value="NZ_PVTF01000009.1"/>
</dbReference>
<gene>
    <name evidence="3" type="ORF">CLV43_109317</name>
</gene>
<feature type="region of interest" description="Disordered" evidence="1">
    <location>
        <begin position="41"/>
        <end position="104"/>
    </location>
</feature>
<comment type="caution">
    <text evidence="3">The sequence shown here is derived from an EMBL/GenBank/DDBJ whole genome shotgun (WGS) entry which is preliminary data.</text>
</comment>
<feature type="compositionally biased region" description="Low complexity" evidence="1">
    <location>
        <begin position="68"/>
        <end position="94"/>
    </location>
</feature>
<dbReference type="EMBL" id="PVTF01000009">
    <property type="protein sequence ID" value="PRY38097.1"/>
    <property type="molecule type" value="Genomic_DNA"/>
</dbReference>
<organism evidence="3 4">
    <name type="scientific">Umezawaea tangerina</name>
    <dbReference type="NCBI Taxonomy" id="84725"/>
    <lineage>
        <taxon>Bacteria</taxon>
        <taxon>Bacillati</taxon>
        <taxon>Actinomycetota</taxon>
        <taxon>Actinomycetes</taxon>
        <taxon>Pseudonocardiales</taxon>
        <taxon>Pseudonocardiaceae</taxon>
        <taxon>Umezawaea</taxon>
    </lineage>
</organism>
<evidence type="ECO:0000256" key="1">
    <source>
        <dbReference type="SAM" id="MobiDB-lite"/>
    </source>
</evidence>
<accession>A0A2T0SXF3</accession>
<feature type="compositionally biased region" description="Low complexity" evidence="1">
    <location>
        <begin position="48"/>
        <end position="60"/>
    </location>
</feature>
<sequence length="184" mass="19244">MAHGIRYIAAWLASTAVAVALSWLGVRSVLDAGVQQRPQVVTGRTLETSSATTTATTTRPSSPPPPSSVTSAPSTTSSTPSSSAVSSTNPSTPARLASTEGSWSEENGKQVYVRSFQLDGGEVAVRFTADSVQTISATPRQGFAVSVQQPTGTSLVVEFQSSAEKSKLEANWQDGPRWKITETG</sequence>
<feature type="transmembrane region" description="Helical" evidence="2">
    <location>
        <begin position="7"/>
        <end position="26"/>
    </location>
</feature>
<keyword evidence="2" id="KW-0472">Membrane</keyword>
<keyword evidence="4" id="KW-1185">Reference proteome</keyword>
<dbReference type="AlphaFoldDB" id="A0A2T0SXF3"/>
<keyword evidence="2" id="KW-1133">Transmembrane helix</keyword>
<evidence type="ECO:0000313" key="4">
    <source>
        <dbReference type="Proteomes" id="UP000239494"/>
    </source>
</evidence>
<keyword evidence="2" id="KW-0812">Transmembrane</keyword>
<dbReference type="OrthoDB" id="3687860at2"/>
<evidence type="ECO:0008006" key="5">
    <source>
        <dbReference type="Google" id="ProtNLM"/>
    </source>
</evidence>